<evidence type="ECO:0008006" key="3">
    <source>
        <dbReference type="Google" id="ProtNLM"/>
    </source>
</evidence>
<organism evidence="1 2">
    <name type="scientific">Floridaenema fluviatile BLCC-F154</name>
    <dbReference type="NCBI Taxonomy" id="3153640"/>
    <lineage>
        <taxon>Bacteria</taxon>
        <taxon>Bacillati</taxon>
        <taxon>Cyanobacteriota</taxon>
        <taxon>Cyanophyceae</taxon>
        <taxon>Oscillatoriophycideae</taxon>
        <taxon>Aerosakkonematales</taxon>
        <taxon>Aerosakkonemataceae</taxon>
        <taxon>Floridanema</taxon>
        <taxon>Floridanema fluviatile</taxon>
    </lineage>
</organism>
<dbReference type="RefSeq" id="WP_413256520.1">
    <property type="nucleotide sequence ID" value="NZ_JBHFNS010000031.1"/>
</dbReference>
<protein>
    <recommendedName>
        <fullName evidence="3">GNAT family N-acetyltransferase</fullName>
    </recommendedName>
</protein>
<evidence type="ECO:0000313" key="1">
    <source>
        <dbReference type="EMBL" id="MFB2934997.1"/>
    </source>
</evidence>
<comment type="caution">
    <text evidence="1">The sequence shown here is derived from an EMBL/GenBank/DDBJ whole genome shotgun (WGS) entry which is preliminary data.</text>
</comment>
<gene>
    <name evidence="1" type="ORF">ACE1B6_06935</name>
</gene>
<name>A0ABV4Y884_9CYAN</name>
<proteinExistence type="predicted"/>
<dbReference type="Proteomes" id="UP001576776">
    <property type="component" value="Unassembled WGS sequence"/>
</dbReference>
<sequence length="57" mass="6339">MSLRPPEPLASHHEITDFSCGIVSLDDWLKRRALANQTSGATRTFVTCVDNRVINPT</sequence>
<evidence type="ECO:0000313" key="2">
    <source>
        <dbReference type="Proteomes" id="UP001576776"/>
    </source>
</evidence>
<dbReference type="EMBL" id="JBHFNS010000031">
    <property type="protein sequence ID" value="MFB2934997.1"/>
    <property type="molecule type" value="Genomic_DNA"/>
</dbReference>
<accession>A0ABV4Y884</accession>
<reference evidence="1 2" key="1">
    <citation type="submission" date="2024-09" db="EMBL/GenBank/DDBJ databases">
        <title>Floridaenema gen nov. (Aerosakkonemataceae, Aerosakkonematales ord. nov., Cyanobacteria) from benthic tropical and subtropical fresh waters, with the description of four new species.</title>
        <authorList>
            <person name="Moretto J.A."/>
            <person name="Berthold D.E."/>
            <person name="Lefler F.W."/>
            <person name="Huang I.-S."/>
            <person name="Laughinghouse H. IV."/>
        </authorList>
    </citation>
    <scope>NUCLEOTIDE SEQUENCE [LARGE SCALE GENOMIC DNA]</scope>
    <source>
        <strain evidence="1 2">BLCC-F154</strain>
    </source>
</reference>
<dbReference type="Gene3D" id="3.40.630.30">
    <property type="match status" value="1"/>
</dbReference>
<keyword evidence="2" id="KW-1185">Reference proteome</keyword>